<dbReference type="EMBL" id="JABEZY010000013">
    <property type="protein sequence ID" value="MBA0752012.1"/>
    <property type="molecule type" value="Genomic_DNA"/>
</dbReference>
<dbReference type="InterPro" id="IPR040256">
    <property type="entry name" value="At4g02000-like"/>
</dbReference>
<name>A0A7J9CU95_GOSGO</name>
<reference evidence="2 3" key="1">
    <citation type="journal article" date="2019" name="Genome Biol. Evol.">
        <title>Insights into the evolution of the New World diploid cottons (Gossypium, subgenus Houzingenia) based on genome sequencing.</title>
        <authorList>
            <person name="Grover C.E."/>
            <person name="Arick M.A. 2nd"/>
            <person name="Thrash A."/>
            <person name="Conover J.L."/>
            <person name="Sanders W.S."/>
            <person name="Peterson D.G."/>
            <person name="Frelichowski J.E."/>
            <person name="Scheffler J.A."/>
            <person name="Scheffler B.E."/>
            <person name="Wendel J.F."/>
        </authorList>
    </citation>
    <scope>NUCLEOTIDE SEQUENCE [LARGE SCALE GENOMIC DNA]</scope>
    <source>
        <strain evidence="2">5</strain>
        <tissue evidence="2">Leaf</tissue>
    </source>
</reference>
<evidence type="ECO:0000313" key="2">
    <source>
        <dbReference type="EMBL" id="MBA0752012.1"/>
    </source>
</evidence>
<evidence type="ECO:0000313" key="3">
    <source>
        <dbReference type="Proteomes" id="UP000593579"/>
    </source>
</evidence>
<keyword evidence="3" id="KW-1185">Reference proteome</keyword>
<sequence>MLSYVKDKEMESYAFNLSRFWVRIFNLPFECMDRRVAMDVDGAIEEVIAIDWRDRDGGWTEYIRLRVIIDSSKPLLRVVQFVNREGVISACGIKYERLPTFCYNCGLISHSTQKCEKTIIQSKSNETSYQYGNWLRASIEKEGGRRKARSQINEFKDLVDELALVDIKPDKG</sequence>
<dbReference type="InterPro" id="IPR025836">
    <property type="entry name" value="Zn_knuckle_CX2CX4HX4C"/>
</dbReference>
<comment type="caution">
    <text evidence="2">The sequence shown here is derived from an EMBL/GenBank/DDBJ whole genome shotgun (WGS) entry which is preliminary data.</text>
</comment>
<evidence type="ECO:0000259" key="1">
    <source>
        <dbReference type="Pfam" id="PF14392"/>
    </source>
</evidence>
<dbReference type="Pfam" id="PF14392">
    <property type="entry name" value="zf-CCHC_4"/>
    <property type="match status" value="1"/>
</dbReference>
<dbReference type="AlphaFoldDB" id="A0A7J9CU95"/>
<dbReference type="OrthoDB" id="994204at2759"/>
<dbReference type="Proteomes" id="UP000593579">
    <property type="component" value="Unassembled WGS sequence"/>
</dbReference>
<organism evidence="2 3">
    <name type="scientific">Gossypium gossypioides</name>
    <name type="common">Mexican cotton</name>
    <name type="synonym">Selera gossypioides</name>
    <dbReference type="NCBI Taxonomy" id="34282"/>
    <lineage>
        <taxon>Eukaryota</taxon>
        <taxon>Viridiplantae</taxon>
        <taxon>Streptophyta</taxon>
        <taxon>Embryophyta</taxon>
        <taxon>Tracheophyta</taxon>
        <taxon>Spermatophyta</taxon>
        <taxon>Magnoliopsida</taxon>
        <taxon>eudicotyledons</taxon>
        <taxon>Gunneridae</taxon>
        <taxon>Pentapetalae</taxon>
        <taxon>rosids</taxon>
        <taxon>malvids</taxon>
        <taxon>Malvales</taxon>
        <taxon>Malvaceae</taxon>
        <taxon>Malvoideae</taxon>
        <taxon>Gossypium</taxon>
    </lineage>
</organism>
<gene>
    <name evidence="2" type="ORF">Gogos_000893</name>
</gene>
<dbReference type="PANTHER" id="PTHR31286:SF178">
    <property type="entry name" value="DUF4283 DOMAIN-CONTAINING PROTEIN"/>
    <property type="match status" value="1"/>
</dbReference>
<protein>
    <recommendedName>
        <fullName evidence="1">Zinc knuckle CX2CX4HX4C domain-containing protein</fullName>
    </recommendedName>
</protein>
<accession>A0A7J9CU95</accession>
<dbReference type="PANTHER" id="PTHR31286">
    <property type="entry name" value="GLYCINE-RICH CELL WALL STRUCTURAL PROTEIN 1.8-LIKE"/>
    <property type="match status" value="1"/>
</dbReference>
<proteinExistence type="predicted"/>
<feature type="domain" description="Zinc knuckle CX2CX4HX4C" evidence="1">
    <location>
        <begin position="69"/>
        <end position="117"/>
    </location>
</feature>